<evidence type="ECO:0000256" key="2">
    <source>
        <dbReference type="SAM" id="MobiDB-lite"/>
    </source>
</evidence>
<feature type="compositionally biased region" description="Basic and acidic residues" evidence="2">
    <location>
        <begin position="54"/>
        <end position="64"/>
    </location>
</feature>
<dbReference type="GO" id="GO:0031145">
    <property type="term" value="P:anaphase-promoting complex-dependent catabolic process"/>
    <property type="evidence" value="ECO:0007669"/>
    <property type="project" value="InterPro"/>
</dbReference>
<dbReference type="AlphaFoldDB" id="E3RNA4"/>
<feature type="compositionally biased region" description="Basic and acidic residues" evidence="2">
    <location>
        <begin position="20"/>
        <end position="39"/>
    </location>
</feature>
<gene>
    <name evidence="3" type="ORF">PTT_10044</name>
</gene>
<protein>
    <submittedName>
        <fullName evidence="3">Uncharacterized protein</fullName>
    </submittedName>
</protein>
<dbReference type="HOGENOM" id="CLU_192411_0_0_1"/>
<evidence type="ECO:0000256" key="1">
    <source>
        <dbReference type="ARBA" id="ARBA00022786"/>
    </source>
</evidence>
<organism evidence="4">
    <name type="scientific">Pyrenophora teres f. teres (strain 0-1)</name>
    <name type="common">Barley net blotch fungus</name>
    <name type="synonym">Drechslera teres f. teres</name>
    <dbReference type="NCBI Taxonomy" id="861557"/>
    <lineage>
        <taxon>Eukaryota</taxon>
        <taxon>Fungi</taxon>
        <taxon>Dikarya</taxon>
        <taxon>Ascomycota</taxon>
        <taxon>Pezizomycotina</taxon>
        <taxon>Dothideomycetes</taxon>
        <taxon>Pleosporomycetidae</taxon>
        <taxon>Pleosporales</taxon>
        <taxon>Pleosporineae</taxon>
        <taxon>Pleosporaceae</taxon>
        <taxon>Pyrenophora</taxon>
    </lineage>
</organism>
<dbReference type="OrthoDB" id="3780941at2759"/>
<accession>E3RNA4</accession>
<proteinExistence type="predicted"/>
<dbReference type="Proteomes" id="UP000001067">
    <property type="component" value="Unassembled WGS sequence"/>
</dbReference>
<dbReference type="KEGG" id="pte:PTT_10044"/>
<dbReference type="EMBL" id="GL534183">
    <property type="protein sequence ID" value="EFQ92785.1"/>
    <property type="molecule type" value="Genomic_DNA"/>
</dbReference>
<keyword evidence="1" id="KW-0833">Ubl conjugation pathway</keyword>
<dbReference type="GO" id="GO:0005680">
    <property type="term" value="C:anaphase-promoting complex"/>
    <property type="evidence" value="ECO:0007669"/>
    <property type="project" value="InterPro"/>
</dbReference>
<evidence type="ECO:0000313" key="4">
    <source>
        <dbReference type="Proteomes" id="UP000001067"/>
    </source>
</evidence>
<feature type="region of interest" description="Disordered" evidence="2">
    <location>
        <begin position="20"/>
        <end position="64"/>
    </location>
</feature>
<sequence length="64" mass="7540">MLRRAPTTITLTQTDIEQWEQDRKRKVHEVQQKLEDEQRNAQSANDAKAKQKSKKDQHLDNALV</sequence>
<dbReference type="InterPro" id="IPR018860">
    <property type="entry name" value="APC_suCDC26"/>
</dbReference>
<reference evidence="3 4" key="1">
    <citation type="journal article" date="2010" name="Genome Biol.">
        <title>A first genome assembly of the barley fungal pathogen Pyrenophora teres f. teres.</title>
        <authorList>
            <person name="Ellwood S.R."/>
            <person name="Liu Z."/>
            <person name="Syme R.A."/>
            <person name="Lai Z."/>
            <person name="Hane J.K."/>
            <person name="Keiper F."/>
            <person name="Moffat C.S."/>
            <person name="Oliver R.P."/>
            <person name="Friesen T.L."/>
        </authorList>
    </citation>
    <scope>NUCLEOTIDE SEQUENCE [LARGE SCALE GENOMIC DNA]</scope>
    <source>
        <strain evidence="3 4">0-1</strain>
    </source>
</reference>
<keyword evidence="4" id="KW-1185">Reference proteome</keyword>
<dbReference type="Pfam" id="PF10471">
    <property type="entry name" value="ANAPC_CDC26"/>
    <property type="match status" value="1"/>
</dbReference>
<evidence type="ECO:0000313" key="3">
    <source>
        <dbReference type="EMBL" id="EFQ92785.1"/>
    </source>
</evidence>
<name>E3RNA4_PYRTT</name>